<keyword evidence="1" id="KW-0175">Coiled coil</keyword>
<protein>
    <recommendedName>
        <fullName evidence="3">DUF4349 domain-containing protein</fullName>
    </recommendedName>
</protein>
<evidence type="ECO:0000313" key="4">
    <source>
        <dbReference type="EMBL" id="KXK26952.1"/>
    </source>
</evidence>
<keyword evidence="2" id="KW-1133">Transmembrane helix</keyword>
<reference evidence="4 5" key="1">
    <citation type="submission" date="2015-02" db="EMBL/GenBank/DDBJ databases">
        <title>Improved understanding of the partial-nitritation anammox process through 23 genomes representing the majority of the microbial community.</title>
        <authorList>
            <person name="Speth D.R."/>
            <person name="In T Zandt M."/>
            <person name="Guerrero Cruz S."/>
            <person name="Jetten M.S."/>
            <person name="Dutilh B.E."/>
        </authorList>
    </citation>
    <scope>NUCLEOTIDE SEQUENCE [LARGE SCALE GENOMIC DNA]</scope>
    <source>
        <strain evidence="4">OLB20</strain>
    </source>
</reference>
<evidence type="ECO:0000313" key="5">
    <source>
        <dbReference type="Proteomes" id="UP000070457"/>
    </source>
</evidence>
<dbReference type="Proteomes" id="UP000070457">
    <property type="component" value="Unassembled WGS sequence"/>
</dbReference>
<feature type="transmembrane region" description="Helical" evidence="2">
    <location>
        <begin position="305"/>
        <end position="334"/>
    </location>
</feature>
<dbReference type="AlphaFoldDB" id="A0A136LZ81"/>
<evidence type="ECO:0000259" key="3">
    <source>
        <dbReference type="Pfam" id="PF14257"/>
    </source>
</evidence>
<name>A0A136LZ81_9BACT</name>
<gene>
    <name evidence="4" type="ORF">TR69_WS6001000976</name>
</gene>
<dbReference type="STRING" id="1617426.TR69_WS6001000976"/>
<evidence type="ECO:0000256" key="2">
    <source>
        <dbReference type="SAM" id="Phobius"/>
    </source>
</evidence>
<dbReference type="InterPro" id="IPR025645">
    <property type="entry name" value="DUF4349"/>
</dbReference>
<dbReference type="Pfam" id="PF14257">
    <property type="entry name" value="DUF4349"/>
    <property type="match status" value="1"/>
</dbReference>
<feature type="coiled-coil region" evidence="1">
    <location>
        <begin position="212"/>
        <end position="275"/>
    </location>
</feature>
<evidence type="ECO:0000256" key="1">
    <source>
        <dbReference type="SAM" id="Coils"/>
    </source>
</evidence>
<sequence>MKQIEEQLKQLSSTLGPSAAAEDRVFETVMARLFEHSTFQEKTMTTSLFRLPGPAVLAGLLSFALLVFFSPLLFAGGNQSPVQPAELNVFNGSDVALIDSEDGKAQNRDLSGTSIQQTQPEAYAEDALTAEAERAKELYASLTLAAPDVRSTYTWLTGLTSEFGGYIQSSSLSGTGTLSGYIQLRVPADRFYDVLSAIRNQDVDVLAEQLTVSDRQNELSALEATVETIRDEITALQEKISAAPADERPKLEQQLIQLQARLATQQDEISTLSQETDLASIELRISQRQAKGLIADLSRSFETALLFWASAAGWLLVPLCALAPVAAVVIYIAGRRRKRSAVKKS</sequence>
<keyword evidence="2" id="KW-0472">Membrane</keyword>
<dbReference type="EMBL" id="JYNZ01000003">
    <property type="protein sequence ID" value="KXK26952.1"/>
    <property type="molecule type" value="Genomic_DNA"/>
</dbReference>
<feature type="transmembrane region" description="Helical" evidence="2">
    <location>
        <begin position="51"/>
        <end position="74"/>
    </location>
</feature>
<feature type="domain" description="DUF4349" evidence="3">
    <location>
        <begin position="140"/>
        <end position="333"/>
    </location>
</feature>
<accession>A0A136LZ81</accession>
<organism evidence="4 5">
    <name type="scientific">candidate division WS6 bacterium OLB20</name>
    <dbReference type="NCBI Taxonomy" id="1617426"/>
    <lineage>
        <taxon>Bacteria</taxon>
        <taxon>Candidatus Dojkabacteria</taxon>
    </lineage>
</organism>
<proteinExistence type="predicted"/>
<comment type="caution">
    <text evidence="4">The sequence shown here is derived from an EMBL/GenBank/DDBJ whole genome shotgun (WGS) entry which is preliminary data.</text>
</comment>
<keyword evidence="2" id="KW-0812">Transmembrane</keyword>